<comment type="caution">
    <text evidence="2">The sequence shown here is derived from an EMBL/GenBank/DDBJ whole genome shotgun (WGS) entry which is preliminary data.</text>
</comment>
<dbReference type="PANTHER" id="PTHR32305:SF15">
    <property type="entry name" value="PROTEIN RHSA-RELATED"/>
    <property type="match status" value="1"/>
</dbReference>
<dbReference type="AlphaFoldDB" id="A0A4D4JEI6"/>
<dbReference type="InterPro" id="IPR031325">
    <property type="entry name" value="RHS_repeat"/>
</dbReference>
<proteinExistence type="predicted"/>
<sequence length="627" mass="66580">MLSRTIGDQLGAWSTSYATYPAAGTYAVTDPRNDKPTTYLNPNSSGPTDTTYRTSYTYSTSGDLLTTTNPLGAATTNAYTTGSEAAVGGGTEPAGLLATQTDPLGKVTSYAYTSAGDLAQVLTPSGLKTSYTSDNLGRRTGQTDVSDTFPNGITTTLAYDGNDRLLSHTGPAATDAVTGTVHTPQVSFTYDPDGDVLTRTVSDTTGGDTRRVTTNTYDTHDQLATTTDPASRKISYGYDGYGNRTSVTDPAGNVYAVTYDPDGHQLTTTLKQWTGDPTNPSSATDLMLDSRAYDPDGLLASDTDAMGRTHAYWYWADRRLGEEDLANFHQPDGSTTSLALINYNYDAAGNLGYVYTLDNLDTQYQRDAGGRIVQETDDFNNYSGNGTGINRVTANTYDADDHLTSRAVTNGSVTEQTDYTYDAIGDRTSQTVHNGSTNLVTTWTYDQRGTVTSMVDPRGNVTGGTPATYTTTYTSDAADRLTTVTQPVVNAESGGSNPIAVHPITEIGYNTFGDRTSTSDPVGNITSYTYDADGELLGTSAPAYTPPGSSTAITPTATQTFDSLGRVASTTDPNGNTTTNTYDQLDRLAQKTLPAVGGTSSTWHYTYDLDGEQLTATDPTGAQTQCR</sequence>
<dbReference type="InterPro" id="IPR006530">
    <property type="entry name" value="YD"/>
</dbReference>
<dbReference type="Proteomes" id="UP000298860">
    <property type="component" value="Unassembled WGS sequence"/>
</dbReference>
<evidence type="ECO:0000313" key="2">
    <source>
        <dbReference type="EMBL" id="GDY33450.1"/>
    </source>
</evidence>
<dbReference type="InterPro" id="IPR050708">
    <property type="entry name" value="T6SS_VgrG/RHS"/>
</dbReference>
<organism evidence="2 3">
    <name type="scientific">Gandjariella thermophila</name>
    <dbReference type="NCBI Taxonomy" id="1931992"/>
    <lineage>
        <taxon>Bacteria</taxon>
        <taxon>Bacillati</taxon>
        <taxon>Actinomycetota</taxon>
        <taxon>Actinomycetes</taxon>
        <taxon>Pseudonocardiales</taxon>
        <taxon>Pseudonocardiaceae</taxon>
        <taxon>Gandjariella</taxon>
    </lineage>
</organism>
<dbReference type="Pfam" id="PF05593">
    <property type="entry name" value="RHS_repeat"/>
    <property type="match status" value="3"/>
</dbReference>
<evidence type="ECO:0000313" key="3">
    <source>
        <dbReference type="Proteomes" id="UP000298860"/>
    </source>
</evidence>
<feature type="compositionally biased region" description="Polar residues" evidence="1">
    <location>
        <begin position="36"/>
        <end position="47"/>
    </location>
</feature>
<name>A0A4D4JEI6_9PSEU</name>
<evidence type="ECO:0000256" key="1">
    <source>
        <dbReference type="SAM" id="MobiDB-lite"/>
    </source>
</evidence>
<reference evidence="3" key="1">
    <citation type="submission" date="2019-04" db="EMBL/GenBank/DDBJ databases">
        <title>Draft genome sequence of Pseudonocardiaceae bacterium SL3-2-4.</title>
        <authorList>
            <person name="Ningsih F."/>
            <person name="Yokota A."/>
            <person name="Sakai Y."/>
            <person name="Nanatani K."/>
            <person name="Yabe S."/>
            <person name="Oetari A."/>
            <person name="Sjamsuridzal W."/>
        </authorList>
    </citation>
    <scope>NUCLEOTIDE SEQUENCE [LARGE SCALE GENOMIC DNA]</scope>
    <source>
        <strain evidence="3">SL3-2-4</strain>
    </source>
</reference>
<accession>A0A4D4JEI6</accession>
<evidence type="ECO:0008006" key="4">
    <source>
        <dbReference type="Google" id="ProtNLM"/>
    </source>
</evidence>
<feature type="region of interest" description="Disordered" evidence="1">
    <location>
        <begin position="29"/>
        <end position="52"/>
    </location>
</feature>
<dbReference type="PANTHER" id="PTHR32305">
    <property type="match status" value="1"/>
</dbReference>
<keyword evidence="3" id="KW-1185">Reference proteome</keyword>
<gene>
    <name evidence="2" type="ORF">GTS_50830</name>
</gene>
<dbReference type="EMBL" id="BJFL01000043">
    <property type="protein sequence ID" value="GDY33450.1"/>
    <property type="molecule type" value="Genomic_DNA"/>
</dbReference>
<dbReference type="Gene3D" id="2.180.10.10">
    <property type="entry name" value="RHS repeat-associated core"/>
    <property type="match status" value="3"/>
</dbReference>
<protein>
    <recommendedName>
        <fullName evidence="4">Type IV secretion protein Rhs</fullName>
    </recommendedName>
</protein>
<dbReference type="NCBIfam" id="TIGR01643">
    <property type="entry name" value="YD_repeat_2x"/>
    <property type="match status" value="5"/>
</dbReference>